<reference evidence="1 2" key="1">
    <citation type="journal article" date="2013" name="Genome Announc.">
        <title>Draft Genome Sequence of Indibacter alkaliphilus Strain LW1T, Isolated from Lonar Lake, a Haloalkaline Lake in the Buldana District of Maharashtra, India.</title>
        <authorList>
            <person name="Singh A."/>
            <person name="Kumar Jangir P."/>
            <person name="Sharma R."/>
            <person name="Singh A."/>
            <person name="Kumar Pinnaka A."/>
            <person name="Shivaji S."/>
        </authorList>
    </citation>
    <scope>NUCLEOTIDE SEQUENCE [LARGE SCALE GENOMIC DNA]</scope>
    <source>
        <strain evidence="2">CCUG 57479 / KCTC 22604 / LW1</strain>
    </source>
</reference>
<organism evidence="1 2">
    <name type="scientific">Indibacter alkaliphilus (strain CCUG 57479 / KCTC 22604 / LW1)</name>
    <dbReference type="NCBI Taxonomy" id="1189612"/>
    <lineage>
        <taxon>Bacteria</taxon>
        <taxon>Pseudomonadati</taxon>
        <taxon>Bacteroidota</taxon>
        <taxon>Cytophagia</taxon>
        <taxon>Cytophagales</taxon>
        <taxon>Cyclobacteriaceae</taxon>
    </lineage>
</organism>
<sequence length="52" mass="5916">MVLGPALILDLKYFQKNISKEILSGMVFEFLVVENLSIKKGVFTGHFRKNCV</sequence>
<evidence type="ECO:0000313" key="2">
    <source>
        <dbReference type="Proteomes" id="UP000006073"/>
    </source>
</evidence>
<dbReference type="Proteomes" id="UP000006073">
    <property type="component" value="Unassembled WGS sequence"/>
</dbReference>
<keyword evidence="2" id="KW-1185">Reference proteome</keyword>
<name>S2E8S9_INDAL</name>
<proteinExistence type="predicted"/>
<gene>
    <name evidence="1" type="ORF">A33Q_1372</name>
</gene>
<dbReference type="STRING" id="1189612.A33Q_1372"/>
<dbReference type="AlphaFoldDB" id="S2E8S9"/>
<accession>S2E8S9</accession>
<comment type="caution">
    <text evidence="1">The sequence shown here is derived from an EMBL/GenBank/DDBJ whole genome shotgun (WGS) entry which is preliminary data.</text>
</comment>
<evidence type="ECO:0000313" key="1">
    <source>
        <dbReference type="EMBL" id="EOZ98718.1"/>
    </source>
</evidence>
<protein>
    <submittedName>
        <fullName evidence="1">Uncharacterized protein</fullName>
    </submittedName>
</protein>
<dbReference type="EMBL" id="ALWO02000023">
    <property type="protein sequence ID" value="EOZ98718.1"/>
    <property type="molecule type" value="Genomic_DNA"/>
</dbReference>